<dbReference type="AlphaFoldDB" id="A0A8R1DMZ8"/>
<evidence type="ECO:0000313" key="2">
    <source>
        <dbReference type="EnsemblMetazoa" id="CJA07247.1"/>
    </source>
</evidence>
<name>A0A8R1DMZ8_CAEJA</name>
<accession>A0A8R1DMZ8</accession>
<sequence>MLSDARLSVLYDCSTTSKRLPVDFADDRKDLKTIIKYGELFKVCHAIHSSDYIQKAENLEEEERETLKKIVDEKLKKAEENEEKIEWNVNIVVGNSHVAKSLRPVINIRMPDGKLLEFDIDSFAQFRQQLATAVLAVNPQE</sequence>
<evidence type="ECO:0008006" key="4">
    <source>
        <dbReference type="Google" id="ProtNLM"/>
    </source>
</evidence>
<feature type="coiled-coil region" evidence="1">
    <location>
        <begin position="49"/>
        <end position="88"/>
    </location>
</feature>
<keyword evidence="3" id="KW-1185">Reference proteome</keyword>
<proteinExistence type="predicted"/>
<evidence type="ECO:0000313" key="3">
    <source>
        <dbReference type="Proteomes" id="UP000005237"/>
    </source>
</evidence>
<dbReference type="EnsemblMetazoa" id="CJA07247.1">
    <property type="protein sequence ID" value="CJA07247.1"/>
    <property type="gene ID" value="WBGene00126451"/>
</dbReference>
<organism evidence="2 3">
    <name type="scientific">Caenorhabditis japonica</name>
    <dbReference type="NCBI Taxonomy" id="281687"/>
    <lineage>
        <taxon>Eukaryota</taxon>
        <taxon>Metazoa</taxon>
        <taxon>Ecdysozoa</taxon>
        <taxon>Nematoda</taxon>
        <taxon>Chromadorea</taxon>
        <taxon>Rhabditida</taxon>
        <taxon>Rhabditina</taxon>
        <taxon>Rhabditomorpha</taxon>
        <taxon>Rhabditoidea</taxon>
        <taxon>Rhabditidae</taxon>
        <taxon>Peloderinae</taxon>
        <taxon>Caenorhabditis</taxon>
    </lineage>
</organism>
<reference evidence="2" key="2">
    <citation type="submission" date="2022-06" db="UniProtKB">
        <authorList>
            <consortium name="EnsemblMetazoa"/>
        </authorList>
    </citation>
    <scope>IDENTIFICATION</scope>
    <source>
        <strain evidence="2">DF5081</strain>
    </source>
</reference>
<evidence type="ECO:0000256" key="1">
    <source>
        <dbReference type="SAM" id="Coils"/>
    </source>
</evidence>
<dbReference type="Proteomes" id="UP000005237">
    <property type="component" value="Unassembled WGS sequence"/>
</dbReference>
<reference evidence="3" key="1">
    <citation type="submission" date="2010-08" db="EMBL/GenBank/DDBJ databases">
        <authorList>
            <consortium name="Caenorhabditis japonica Sequencing Consortium"/>
            <person name="Wilson R.K."/>
        </authorList>
    </citation>
    <scope>NUCLEOTIDE SEQUENCE [LARGE SCALE GENOMIC DNA]</scope>
    <source>
        <strain evidence="3">DF5081</strain>
    </source>
</reference>
<protein>
    <recommendedName>
        <fullName evidence="4">COMM domain-containing protein</fullName>
    </recommendedName>
</protein>
<keyword evidence="1" id="KW-0175">Coiled coil</keyword>